<organism evidence="2 3">
    <name type="scientific">Brassica napus</name>
    <name type="common">Rape</name>
    <dbReference type="NCBI Taxonomy" id="3708"/>
    <lineage>
        <taxon>Eukaryota</taxon>
        <taxon>Viridiplantae</taxon>
        <taxon>Streptophyta</taxon>
        <taxon>Embryophyta</taxon>
        <taxon>Tracheophyta</taxon>
        <taxon>Spermatophyta</taxon>
        <taxon>Magnoliopsida</taxon>
        <taxon>eudicotyledons</taxon>
        <taxon>Gunneridae</taxon>
        <taxon>Pentapetalae</taxon>
        <taxon>rosids</taxon>
        <taxon>malvids</taxon>
        <taxon>Brassicales</taxon>
        <taxon>Brassicaceae</taxon>
        <taxon>Brassiceae</taxon>
        <taxon>Brassica</taxon>
    </lineage>
</organism>
<protein>
    <submittedName>
        <fullName evidence="2">Uncharacterized protein</fullName>
    </submittedName>
</protein>
<name>A0ABQ8EMT6_BRANA</name>
<keyword evidence="1" id="KW-0472">Membrane</keyword>
<keyword evidence="1" id="KW-0812">Transmembrane</keyword>
<keyword evidence="1" id="KW-1133">Transmembrane helix</keyword>
<accession>A0ABQ8EMT6</accession>
<keyword evidence="3" id="KW-1185">Reference proteome</keyword>
<dbReference type="EMBL" id="JAGKQM010000001">
    <property type="protein sequence ID" value="KAH0943002.1"/>
    <property type="molecule type" value="Genomic_DNA"/>
</dbReference>
<gene>
    <name evidence="2" type="ORF">HID58_002639</name>
</gene>
<comment type="caution">
    <text evidence="2">The sequence shown here is derived from an EMBL/GenBank/DDBJ whole genome shotgun (WGS) entry which is preliminary data.</text>
</comment>
<evidence type="ECO:0000313" key="3">
    <source>
        <dbReference type="Proteomes" id="UP000824890"/>
    </source>
</evidence>
<feature type="transmembrane region" description="Helical" evidence="1">
    <location>
        <begin position="48"/>
        <end position="66"/>
    </location>
</feature>
<dbReference type="Proteomes" id="UP000824890">
    <property type="component" value="Unassembled WGS sequence"/>
</dbReference>
<sequence length="78" mass="9251">MCKRVQRKDAVYDDWLGSWLSRYNLALKILQSKLYQETSRFYQRRASAVRFFSLVASFFAAIESIFSPKKKLEFSSKL</sequence>
<reference evidence="2 3" key="1">
    <citation type="submission" date="2021-05" db="EMBL/GenBank/DDBJ databases">
        <title>Genome Assembly of Synthetic Allotetraploid Brassica napus Reveals Homoeologous Exchanges between Subgenomes.</title>
        <authorList>
            <person name="Davis J.T."/>
        </authorList>
    </citation>
    <scope>NUCLEOTIDE SEQUENCE [LARGE SCALE GENOMIC DNA]</scope>
    <source>
        <strain evidence="3">cv. Da-Ae</strain>
        <tissue evidence="2">Seedling</tissue>
    </source>
</reference>
<evidence type="ECO:0000313" key="2">
    <source>
        <dbReference type="EMBL" id="KAH0943002.1"/>
    </source>
</evidence>
<proteinExistence type="predicted"/>
<evidence type="ECO:0000256" key="1">
    <source>
        <dbReference type="SAM" id="Phobius"/>
    </source>
</evidence>